<protein>
    <submittedName>
        <fullName evidence="2">Uncharacterized protein</fullName>
    </submittedName>
</protein>
<sequence>MREEIITTPAASDAGLDGTLRSVTSKTSKSSKKDVDVAESMTWKEAEEIIERVAPPACYHWWRHPDQAEIAHHMKAQVSRKTRSNAPDLPVPQPAGQSFGKAMDG</sequence>
<feature type="region of interest" description="Disordered" evidence="1">
    <location>
        <begin position="1"/>
        <end position="36"/>
    </location>
</feature>
<reference evidence="2" key="1">
    <citation type="submission" date="2023-08" db="EMBL/GenBank/DDBJ databases">
        <authorList>
            <person name="Chen Y."/>
            <person name="Shah S."/>
            <person name="Dougan E. K."/>
            <person name="Thang M."/>
            <person name="Chan C."/>
        </authorList>
    </citation>
    <scope>NUCLEOTIDE SEQUENCE</scope>
</reference>
<comment type="caution">
    <text evidence="2">The sequence shown here is derived from an EMBL/GenBank/DDBJ whole genome shotgun (WGS) entry which is preliminary data.</text>
</comment>
<dbReference type="Proteomes" id="UP001178507">
    <property type="component" value="Unassembled WGS sequence"/>
</dbReference>
<proteinExistence type="predicted"/>
<gene>
    <name evidence="2" type="ORF">EVOR1521_LOCUS25447</name>
</gene>
<dbReference type="EMBL" id="CAUJNA010003460">
    <property type="protein sequence ID" value="CAJ1402600.1"/>
    <property type="molecule type" value="Genomic_DNA"/>
</dbReference>
<evidence type="ECO:0000313" key="2">
    <source>
        <dbReference type="EMBL" id="CAJ1402600.1"/>
    </source>
</evidence>
<accession>A0AA36JC63</accession>
<evidence type="ECO:0000256" key="1">
    <source>
        <dbReference type="SAM" id="MobiDB-lite"/>
    </source>
</evidence>
<name>A0AA36JC63_9DINO</name>
<dbReference type="AlphaFoldDB" id="A0AA36JC63"/>
<organism evidence="2 3">
    <name type="scientific">Effrenium voratum</name>
    <dbReference type="NCBI Taxonomy" id="2562239"/>
    <lineage>
        <taxon>Eukaryota</taxon>
        <taxon>Sar</taxon>
        <taxon>Alveolata</taxon>
        <taxon>Dinophyceae</taxon>
        <taxon>Suessiales</taxon>
        <taxon>Symbiodiniaceae</taxon>
        <taxon>Effrenium</taxon>
    </lineage>
</organism>
<feature type="region of interest" description="Disordered" evidence="1">
    <location>
        <begin position="75"/>
        <end position="105"/>
    </location>
</feature>
<keyword evidence="3" id="KW-1185">Reference proteome</keyword>
<evidence type="ECO:0000313" key="3">
    <source>
        <dbReference type="Proteomes" id="UP001178507"/>
    </source>
</evidence>